<proteinExistence type="inferred from homology"/>
<feature type="region of interest" description="Disordered" evidence="8">
    <location>
        <begin position="88"/>
        <end position="116"/>
    </location>
</feature>
<dbReference type="AlphaFoldDB" id="A0A9X5I336"/>
<evidence type="ECO:0000256" key="9">
    <source>
        <dbReference type="SAM" id="Phobius"/>
    </source>
</evidence>
<comment type="caution">
    <text evidence="10">The sequence shown here is derived from an EMBL/GenBank/DDBJ whole genome shotgun (WGS) entry which is preliminary data.</text>
</comment>
<dbReference type="PANTHER" id="PTHR36838">
    <property type="entry name" value="AUXIN EFFLUX CARRIER FAMILY PROTEIN"/>
    <property type="match status" value="1"/>
</dbReference>
<feature type="transmembrane region" description="Helical" evidence="9">
    <location>
        <begin position="32"/>
        <end position="49"/>
    </location>
</feature>
<evidence type="ECO:0000256" key="8">
    <source>
        <dbReference type="SAM" id="MobiDB-lite"/>
    </source>
</evidence>
<feature type="transmembrane region" description="Helical" evidence="9">
    <location>
        <begin position="313"/>
        <end position="334"/>
    </location>
</feature>
<dbReference type="GO" id="GO:0005886">
    <property type="term" value="C:plasma membrane"/>
    <property type="evidence" value="ECO:0007669"/>
    <property type="project" value="UniProtKB-SubCell"/>
</dbReference>
<evidence type="ECO:0000256" key="5">
    <source>
        <dbReference type="ARBA" id="ARBA00022692"/>
    </source>
</evidence>
<comment type="similarity">
    <text evidence="2">Belongs to the auxin efflux carrier (TC 2.A.69) family.</text>
</comment>
<feature type="transmembrane region" description="Helical" evidence="9">
    <location>
        <begin position="223"/>
        <end position="243"/>
    </location>
</feature>
<evidence type="ECO:0000256" key="7">
    <source>
        <dbReference type="ARBA" id="ARBA00023136"/>
    </source>
</evidence>
<evidence type="ECO:0000256" key="3">
    <source>
        <dbReference type="ARBA" id="ARBA00022448"/>
    </source>
</evidence>
<keyword evidence="4" id="KW-1003">Cell membrane</keyword>
<evidence type="ECO:0000256" key="2">
    <source>
        <dbReference type="ARBA" id="ARBA00010145"/>
    </source>
</evidence>
<feature type="transmembrane region" description="Helical" evidence="9">
    <location>
        <begin position="255"/>
        <end position="281"/>
    </location>
</feature>
<dbReference type="InterPro" id="IPR004776">
    <property type="entry name" value="Mem_transp_PIN-like"/>
</dbReference>
<dbReference type="GO" id="GO:0055085">
    <property type="term" value="P:transmembrane transport"/>
    <property type="evidence" value="ECO:0007669"/>
    <property type="project" value="InterPro"/>
</dbReference>
<feature type="transmembrane region" description="Helical" evidence="9">
    <location>
        <begin position="192"/>
        <end position="211"/>
    </location>
</feature>
<gene>
    <name evidence="10" type="ORF">QH73_0005025</name>
</gene>
<keyword evidence="11" id="KW-1185">Reference proteome</keyword>
<sequence length="337" mass="35842">MQLLILYAQLIGLVSLGFFASSRIPQLSPHTLGQFLFWIGVPISIIAFLRQADLSGAIWIAPICAWIAILLGAGLAWGWIRLCGNREQGAGSSEQGKRAEGAGEAGGEKRATTNYPLPTTNYQLPTQGSFLLAAMVGNTGYIGFPVALAVVGTQYFGWTLFYDLLGSTLGSYGLGVVLAARFGKGKSDRTSLIQAILVNPALWSMGFGLLFRQVPLPAVAESILSSLGWSVVALSLVLIGMRLQHLKSWRNLPKAAVSLTIKMLIVPLVVGSVLTLCGFTGAPQLAIVLQMAMPPAFATLVIAEAYDLDRDLAVTALALGSASLLLTLPLWLWLFGV</sequence>
<reference evidence="10 11" key="1">
    <citation type="journal article" date="2015" name="Genome Announc.">
        <title>Draft Genome Sequence of the Terrestrial Cyanobacterium Scytonema millei VB511283, Isolated from Eastern India.</title>
        <authorList>
            <person name="Sen D."/>
            <person name="Chandrababunaidu M.M."/>
            <person name="Singh D."/>
            <person name="Sanghi N."/>
            <person name="Ghorai A."/>
            <person name="Mishra G.P."/>
            <person name="Madduluri M."/>
            <person name="Adhikary S.P."/>
            <person name="Tripathy S."/>
        </authorList>
    </citation>
    <scope>NUCLEOTIDE SEQUENCE [LARGE SCALE GENOMIC DNA]</scope>
    <source>
        <strain evidence="10 11">VB511283</strain>
    </source>
</reference>
<dbReference type="OrthoDB" id="419762at2"/>
<keyword evidence="6 9" id="KW-1133">Transmembrane helix</keyword>
<keyword evidence="3" id="KW-0813">Transport</keyword>
<dbReference type="RefSeq" id="WP_039715477.1">
    <property type="nucleotide sequence ID" value="NZ_JTJC03000001.1"/>
</dbReference>
<feature type="transmembrane region" description="Helical" evidence="9">
    <location>
        <begin position="160"/>
        <end position="180"/>
    </location>
</feature>
<evidence type="ECO:0000313" key="10">
    <source>
        <dbReference type="EMBL" id="NHC34033.1"/>
    </source>
</evidence>
<keyword evidence="5 9" id="KW-0812">Transmembrane</keyword>
<organism evidence="10 11">
    <name type="scientific">Scytonema millei VB511283</name>
    <dbReference type="NCBI Taxonomy" id="1245923"/>
    <lineage>
        <taxon>Bacteria</taxon>
        <taxon>Bacillati</taxon>
        <taxon>Cyanobacteriota</taxon>
        <taxon>Cyanophyceae</taxon>
        <taxon>Nostocales</taxon>
        <taxon>Scytonemataceae</taxon>
        <taxon>Scytonema</taxon>
    </lineage>
</organism>
<keyword evidence="7 9" id="KW-0472">Membrane</keyword>
<feature type="transmembrane region" description="Helical" evidence="9">
    <location>
        <begin position="56"/>
        <end position="80"/>
    </location>
</feature>
<evidence type="ECO:0000256" key="6">
    <source>
        <dbReference type="ARBA" id="ARBA00022989"/>
    </source>
</evidence>
<dbReference type="Gene3D" id="1.20.1530.20">
    <property type="match status" value="1"/>
</dbReference>
<accession>A0A9X5I336</accession>
<dbReference type="Proteomes" id="UP000031532">
    <property type="component" value="Unassembled WGS sequence"/>
</dbReference>
<protein>
    <submittedName>
        <fullName evidence="10">AEC family transporter</fullName>
    </submittedName>
</protein>
<evidence type="ECO:0000313" key="11">
    <source>
        <dbReference type="Proteomes" id="UP000031532"/>
    </source>
</evidence>
<feature type="compositionally biased region" description="Basic and acidic residues" evidence="8">
    <location>
        <begin position="95"/>
        <end position="111"/>
    </location>
</feature>
<evidence type="ECO:0000256" key="1">
    <source>
        <dbReference type="ARBA" id="ARBA00004651"/>
    </source>
</evidence>
<dbReference type="EMBL" id="JTJC03000001">
    <property type="protein sequence ID" value="NHC34033.1"/>
    <property type="molecule type" value="Genomic_DNA"/>
</dbReference>
<dbReference type="PANTHER" id="PTHR36838:SF1">
    <property type="entry name" value="SLR1864 PROTEIN"/>
    <property type="match status" value="1"/>
</dbReference>
<evidence type="ECO:0000256" key="4">
    <source>
        <dbReference type="ARBA" id="ARBA00022475"/>
    </source>
</evidence>
<dbReference type="InterPro" id="IPR038770">
    <property type="entry name" value="Na+/solute_symporter_sf"/>
</dbReference>
<comment type="subcellular location">
    <subcellularLocation>
        <location evidence="1">Cell membrane</location>
        <topology evidence="1">Multi-pass membrane protein</topology>
    </subcellularLocation>
</comment>
<dbReference type="Pfam" id="PF03547">
    <property type="entry name" value="Mem_trans"/>
    <property type="match status" value="1"/>
</dbReference>
<name>A0A9X5I336_9CYAN</name>